<feature type="non-terminal residue" evidence="2">
    <location>
        <position position="1"/>
    </location>
</feature>
<dbReference type="EMBL" id="CAJVPS010058399">
    <property type="protein sequence ID" value="CAG8780108.1"/>
    <property type="molecule type" value="Genomic_DNA"/>
</dbReference>
<reference evidence="2" key="1">
    <citation type="submission" date="2021-06" db="EMBL/GenBank/DDBJ databases">
        <authorList>
            <person name="Kallberg Y."/>
            <person name="Tangrot J."/>
            <person name="Rosling A."/>
        </authorList>
    </citation>
    <scope>NUCLEOTIDE SEQUENCE</scope>
    <source>
        <strain evidence="2">FL130A</strain>
    </source>
</reference>
<organism evidence="2 3">
    <name type="scientific">Ambispora leptoticha</name>
    <dbReference type="NCBI Taxonomy" id="144679"/>
    <lineage>
        <taxon>Eukaryota</taxon>
        <taxon>Fungi</taxon>
        <taxon>Fungi incertae sedis</taxon>
        <taxon>Mucoromycota</taxon>
        <taxon>Glomeromycotina</taxon>
        <taxon>Glomeromycetes</taxon>
        <taxon>Archaeosporales</taxon>
        <taxon>Ambisporaceae</taxon>
        <taxon>Ambispora</taxon>
    </lineage>
</organism>
<sequence length="54" mass="6372">TFNHCRKIQGPIQRSLRLERLKRGIMMTTINISCLMSIILTDHRIVAHPLLFFH</sequence>
<keyword evidence="1" id="KW-0472">Membrane</keyword>
<keyword evidence="1" id="KW-1133">Transmembrane helix</keyword>
<evidence type="ECO:0000313" key="3">
    <source>
        <dbReference type="Proteomes" id="UP000789508"/>
    </source>
</evidence>
<protein>
    <submittedName>
        <fullName evidence="2">12765_t:CDS:1</fullName>
    </submittedName>
</protein>
<accession>A0A9N9JGY6</accession>
<dbReference type="AlphaFoldDB" id="A0A9N9JGY6"/>
<comment type="caution">
    <text evidence="2">The sequence shown here is derived from an EMBL/GenBank/DDBJ whole genome shotgun (WGS) entry which is preliminary data.</text>
</comment>
<keyword evidence="1" id="KW-0812">Transmembrane</keyword>
<name>A0A9N9JGY6_9GLOM</name>
<keyword evidence="3" id="KW-1185">Reference proteome</keyword>
<feature type="transmembrane region" description="Helical" evidence="1">
    <location>
        <begin position="21"/>
        <end position="40"/>
    </location>
</feature>
<evidence type="ECO:0000313" key="2">
    <source>
        <dbReference type="EMBL" id="CAG8780108.1"/>
    </source>
</evidence>
<evidence type="ECO:0000256" key="1">
    <source>
        <dbReference type="SAM" id="Phobius"/>
    </source>
</evidence>
<proteinExistence type="predicted"/>
<dbReference type="Proteomes" id="UP000789508">
    <property type="component" value="Unassembled WGS sequence"/>
</dbReference>
<gene>
    <name evidence="2" type="ORF">ALEPTO_LOCUS14636</name>
</gene>